<feature type="transmembrane region" description="Helical" evidence="5">
    <location>
        <begin position="347"/>
        <end position="365"/>
    </location>
</feature>
<feature type="transmembrane region" description="Helical" evidence="5">
    <location>
        <begin position="249"/>
        <end position="270"/>
    </location>
</feature>
<dbReference type="InterPro" id="IPR020846">
    <property type="entry name" value="MFS_dom"/>
</dbReference>
<feature type="transmembrane region" description="Helical" evidence="5">
    <location>
        <begin position="12"/>
        <end position="32"/>
    </location>
</feature>
<evidence type="ECO:0000256" key="3">
    <source>
        <dbReference type="ARBA" id="ARBA00022989"/>
    </source>
</evidence>
<evidence type="ECO:0000313" key="8">
    <source>
        <dbReference type="Proteomes" id="UP000886653"/>
    </source>
</evidence>
<keyword evidence="3 5" id="KW-1133">Transmembrane helix</keyword>
<dbReference type="GO" id="GO:0022857">
    <property type="term" value="F:transmembrane transporter activity"/>
    <property type="evidence" value="ECO:0007669"/>
    <property type="project" value="InterPro"/>
</dbReference>
<dbReference type="InterPro" id="IPR036259">
    <property type="entry name" value="MFS_trans_sf"/>
</dbReference>
<evidence type="ECO:0000313" key="7">
    <source>
        <dbReference type="EMBL" id="KAG0147957.1"/>
    </source>
</evidence>
<dbReference type="PANTHER" id="PTHR23502:SF184">
    <property type="entry name" value="MAJOR FACILITATOR SUPERFAMILY (MFS) PROFILE DOMAIN-CONTAINING PROTEIN"/>
    <property type="match status" value="1"/>
</dbReference>
<evidence type="ECO:0000259" key="6">
    <source>
        <dbReference type="PROSITE" id="PS50850"/>
    </source>
</evidence>
<feature type="transmembrane region" description="Helical" evidence="5">
    <location>
        <begin position="76"/>
        <end position="97"/>
    </location>
</feature>
<feature type="transmembrane region" description="Helical" evidence="5">
    <location>
        <begin position="314"/>
        <end position="335"/>
    </location>
</feature>
<comment type="subcellular location">
    <subcellularLocation>
        <location evidence="1">Membrane</location>
        <topology evidence="1">Multi-pass membrane protein</topology>
    </subcellularLocation>
</comment>
<dbReference type="Gene3D" id="1.20.1250.20">
    <property type="entry name" value="MFS general substrate transporter like domains"/>
    <property type="match status" value="1"/>
</dbReference>
<dbReference type="OrthoDB" id="2504010at2759"/>
<gene>
    <name evidence="7" type="ORF">CROQUDRAFT_696135</name>
</gene>
<accession>A0A9P6NLW0</accession>
<dbReference type="Proteomes" id="UP000886653">
    <property type="component" value="Unassembled WGS sequence"/>
</dbReference>
<organism evidence="7 8">
    <name type="scientific">Cronartium quercuum f. sp. fusiforme G11</name>
    <dbReference type="NCBI Taxonomy" id="708437"/>
    <lineage>
        <taxon>Eukaryota</taxon>
        <taxon>Fungi</taxon>
        <taxon>Dikarya</taxon>
        <taxon>Basidiomycota</taxon>
        <taxon>Pucciniomycotina</taxon>
        <taxon>Pucciniomycetes</taxon>
        <taxon>Pucciniales</taxon>
        <taxon>Coleosporiaceae</taxon>
        <taxon>Cronartium</taxon>
    </lineage>
</organism>
<dbReference type="GO" id="GO:0005886">
    <property type="term" value="C:plasma membrane"/>
    <property type="evidence" value="ECO:0007669"/>
    <property type="project" value="TreeGrafter"/>
</dbReference>
<feature type="domain" description="Major facilitator superfamily (MFS) profile" evidence="6">
    <location>
        <begin position="1"/>
        <end position="370"/>
    </location>
</feature>
<name>A0A9P6NLW0_9BASI</name>
<keyword evidence="4 5" id="KW-0472">Membrane</keyword>
<feature type="transmembrane region" description="Helical" evidence="5">
    <location>
        <begin position="103"/>
        <end position="125"/>
    </location>
</feature>
<comment type="caution">
    <text evidence="7">The sequence shown here is derived from an EMBL/GenBank/DDBJ whole genome shotgun (WGS) entry which is preliminary data.</text>
</comment>
<feature type="non-terminal residue" evidence="7">
    <location>
        <position position="1"/>
    </location>
</feature>
<keyword evidence="8" id="KW-1185">Reference proteome</keyword>
<dbReference type="PROSITE" id="PS50850">
    <property type="entry name" value="MFS"/>
    <property type="match status" value="1"/>
</dbReference>
<dbReference type="PANTHER" id="PTHR23502">
    <property type="entry name" value="MAJOR FACILITATOR SUPERFAMILY"/>
    <property type="match status" value="1"/>
</dbReference>
<feature type="transmembrane region" description="Helical" evidence="5">
    <location>
        <begin position="44"/>
        <end position="64"/>
    </location>
</feature>
<dbReference type="Pfam" id="PF07690">
    <property type="entry name" value="MFS_1"/>
    <property type="match status" value="1"/>
</dbReference>
<sequence length="381" mass="42094">LGPFLFSPTSEVYGRSLIFRIGCTLFLLFNLACGFSRTHLHLGVFRLCAGFFAGGPLGISQAVLAEMWGDERGRPMGLNSLAAVAGPCMGTAIGYLIKNTVSWQMLFWVTSAIGWGSIFMMSVFIPETYSLVDKNRNSLEKEEINDGADENLSELSIHFSSAEDVIDMDQSTMQMLLYALLRPVKIAINEPVAIVIGFDKQKDTKMNGLHCIYMTLGALISSKANTDWLSKLCDSFGIKNPLAKDRPEYKLRCMIPGTIILAVGSVMFAFARHFQAPIAILDISLLLLGGATILSTRKTTTYIIDVYKDHAASALVVSTSFQRLASFFVPLIVNLTRTPKPSTKMEQFLPLMVLVFVIPTPWILFQHQSKAEKRKILGSKV</sequence>
<reference evidence="7" key="1">
    <citation type="submission" date="2013-11" db="EMBL/GenBank/DDBJ databases">
        <title>Genome sequence of the fusiform rust pathogen reveals effectors for host alternation and coevolution with pine.</title>
        <authorList>
            <consortium name="DOE Joint Genome Institute"/>
            <person name="Smith K."/>
            <person name="Pendleton A."/>
            <person name="Kubisiak T."/>
            <person name="Anderson C."/>
            <person name="Salamov A."/>
            <person name="Aerts A."/>
            <person name="Riley R."/>
            <person name="Clum A."/>
            <person name="Lindquist E."/>
            <person name="Ence D."/>
            <person name="Campbell M."/>
            <person name="Kronenberg Z."/>
            <person name="Feau N."/>
            <person name="Dhillon B."/>
            <person name="Hamelin R."/>
            <person name="Burleigh J."/>
            <person name="Smith J."/>
            <person name="Yandell M."/>
            <person name="Nelson C."/>
            <person name="Grigoriev I."/>
            <person name="Davis J."/>
        </authorList>
    </citation>
    <scope>NUCLEOTIDE SEQUENCE</scope>
    <source>
        <strain evidence="7">G11</strain>
    </source>
</reference>
<protein>
    <recommendedName>
        <fullName evidence="6">Major facilitator superfamily (MFS) profile domain-containing protein</fullName>
    </recommendedName>
</protein>
<feature type="transmembrane region" description="Helical" evidence="5">
    <location>
        <begin position="276"/>
        <end position="294"/>
    </location>
</feature>
<evidence type="ECO:0000256" key="4">
    <source>
        <dbReference type="ARBA" id="ARBA00023136"/>
    </source>
</evidence>
<evidence type="ECO:0000256" key="2">
    <source>
        <dbReference type="ARBA" id="ARBA00022692"/>
    </source>
</evidence>
<dbReference type="SUPFAM" id="SSF103473">
    <property type="entry name" value="MFS general substrate transporter"/>
    <property type="match status" value="1"/>
</dbReference>
<dbReference type="EMBL" id="MU167242">
    <property type="protein sequence ID" value="KAG0147957.1"/>
    <property type="molecule type" value="Genomic_DNA"/>
</dbReference>
<dbReference type="AlphaFoldDB" id="A0A9P6NLW0"/>
<evidence type="ECO:0000256" key="5">
    <source>
        <dbReference type="SAM" id="Phobius"/>
    </source>
</evidence>
<evidence type="ECO:0000256" key="1">
    <source>
        <dbReference type="ARBA" id="ARBA00004141"/>
    </source>
</evidence>
<dbReference type="InterPro" id="IPR011701">
    <property type="entry name" value="MFS"/>
</dbReference>
<proteinExistence type="predicted"/>
<keyword evidence="2 5" id="KW-0812">Transmembrane</keyword>